<gene>
    <name evidence="8" type="ORF">SAMN02745166_02768</name>
</gene>
<comment type="similarity">
    <text evidence="2">Belongs to the type II topoisomerase GyrA/ParC subunit family.</text>
</comment>
<dbReference type="PANTHER" id="PTHR43493">
    <property type="entry name" value="DNA GYRASE/TOPOISOMERASE SUBUNIT A"/>
    <property type="match status" value="1"/>
</dbReference>
<reference evidence="9" key="1">
    <citation type="submission" date="2017-02" db="EMBL/GenBank/DDBJ databases">
        <authorList>
            <person name="Varghese N."/>
            <person name="Submissions S."/>
        </authorList>
    </citation>
    <scope>NUCLEOTIDE SEQUENCE [LARGE SCALE GENOMIC DNA]</scope>
    <source>
        <strain evidence="9">ATCC 700200</strain>
    </source>
</reference>
<dbReference type="SMART" id="SM00434">
    <property type="entry name" value="TOP4c"/>
    <property type="match status" value="1"/>
</dbReference>
<dbReference type="GO" id="GO:0005524">
    <property type="term" value="F:ATP binding"/>
    <property type="evidence" value="ECO:0007669"/>
    <property type="project" value="InterPro"/>
</dbReference>
<evidence type="ECO:0000313" key="8">
    <source>
        <dbReference type="EMBL" id="SKA98493.1"/>
    </source>
</evidence>
<dbReference type="GO" id="GO:0006265">
    <property type="term" value="P:DNA topological change"/>
    <property type="evidence" value="ECO:0007669"/>
    <property type="project" value="UniProtKB-UniRule"/>
</dbReference>
<dbReference type="STRING" id="48467.SAMN02745166_02768"/>
<name>A0A1T4Y9W9_9BACT</name>
<dbReference type="Gene3D" id="3.90.199.10">
    <property type="entry name" value="Topoisomerase II, domain 5"/>
    <property type="match status" value="1"/>
</dbReference>
<feature type="domain" description="Topo IIA-type catalytic" evidence="7">
    <location>
        <begin position="47"/>
        <end position="445"/>
    </location>
</feature>
<dbReference type="InterPro" id="IPR013758">
    <property type="entry name" value="Topo_IIA_A/C_ab"/>
</dbReference>
<accession>A0A1T4Y9W9</accession>
<evidence type="ECO:0000256" key="4">
    <source>
        <dbReference type="ARBA" id="ARBA00023125"/>
    </source>
</evidence>
<feature type="active site" description="O-(5'-phospho-DNA)-tyrosine intermediate" evidence="6">
    <location>
        <position position="128"/>
    </location>
</feature>
<organism evidence="8 9">
    <name type="scientific">Prosthecobacter debontii</name>
    <dbReference type="NCBI Taxonomy" id="48467"/>
    <lineage>
        <taxon>Bacteria</taxon>
        <taxon>Pseudomonadati</taxon>
        <taxon>Verrucomicrobiota</taxon>
        <taxon>Verrucomicrobiia</taxon>
        <taxon>Verrucomicrobiales</taxon>
        <taxon>Verrucomicrobiaceae</taxon>
        <taxon>Prosthecobacter</taxon>
    </lineage>
</organism>
<dbReference type="InterPro" id="IPR050220">
    <property type="entry name" value="Type_II_DNA_Topoisomerases"/>
</dbReference>
<evidence type="ECO:0000256" key="1">
    <source>
        <dbReference type="ARBA" id="ARBA00000185"/>
    </source>
</evidence>
<proteinExistence type="inferred from homology"/>
<dbReference type="PANTHER" id="PTHR43493:SF5">
    <property type="entry name" value="DNA GYRASE SUBUNIT A, CHLOROPLASTIC_MITOCHONDRIAL"/>
    <property type="match status" value="1"/>
</dbReference>
<dbReference type="InterPro" id="IPR002205">
    <property type="entry name" value="Topo_IIA_dom_A"/>
</dbReference>
<evidence type="ECO:0000256" key="6">
    <source>
        <dbReference type="PROSITE-ProRule" id="PRU01384"/>
    </source>
</evidence>
<dbReference type="Gene3D" id="3.30.1360.40">
    <property type="match status" value="1"/>
</dbReference>
<dbReference type="EMBL" id="FUYE01000008">
    <property type="protein sequence ID" value="SKA98493.1"/>
    <property type="molecule type" value="Genomic_DNA"/>
</dbReference>
<evidence type="ECO:0000256" key="2">
    <source>
        <dbReference type="ARBA" id="ARBA00008263"/>
    </source>
</evidence>
<evidence type="ECO:0000256" key="5">
    <source>
        <dbReference type="ARBA" id="ARBA00023235"/>
    </source>
</evidence>
<sequence length="678" mass="75305">MAKKSSKTEDTSPILADSAPIEIKPVDDLYGDWFLDYASYVILERAVPHINDGFKPVQRRIMHSLDELEDGRYNKVANVVGNTMKYHPHGDASIGDAIVQIGQKDLLIDTQGNWGNILTGDNAAAPRYIEARLSKFALDVVFSPKVTDWSASYDGRNKEPVTLPVKFPLLLVQGVEGIAVGLSCRILPHNFIELCEASIAALRGEEVSLVPDFPQGGIMDATDYNGGLRGGRVRVRAKIEEGSKKNTLRIYEIPYGTTTGGVMDSIVAANEKGKIKIARVDDNTAEFVEIVVQLPPGTDVETTIQALYAFTDCEVSLAPNTVVIQNDKPRFVNVNDLLKESAEHTKKLLGEELEIQLNELEEKWHFSSLEKIFIENRIYRKIEEAETWDAVMAAIWKGLKPHLGVLKRAVTDEDVARLTEIKIKRISKFNSFEADEHIRSLEKDIDQVQKNLKQLTRFAIAHFERLKKTYGPGKERRTDVSSFDRVAAAQVIIANETLYLDAKEGFAGTGLKKEGEAICKCSPLDDIIYFSKEGTMTVSKVAPKIHVGKNPIYINLFKKDEEAVYTLIYRDGKNGPVLAKRFRIGGITRDKVYNLAKGKPGTMVLFFARHENEADSDAQNLLVHLKPALYLRTLSLKFPVAALAIKGRDSQGNIVTKHAVDRIVNERKSAAASDASGA</sequence>
<dbReference type="RefSeq" id="WP_245846541.1">
    <property type="nucleotide sequence ID" value="NZ_FUYE01000008.1"/>
</dbReference>
<keyword evidence="3 6" id="KW-0799">Topoisomerase</keyword>
<dbReference type="Pfam" id="PF00521">
    <property type="entry name" value="DNA_topoisoIV"/>
    <property type="match status" value="1"/>
</dbReference>
<evidence type="ECO:0000313" key="9">
    <source>
        <dbReference type="Proteomes" id="UP000190774"/>
    </source>
</evidence>
<dbReference type="GO" id="GO:0003677">
    <property type="term" value="F:DNA binding"/>
    <property type="evidence" value="ECO:0007669"/>
    <property type="project" value="UniProtKB-UniRule"/>
</dbReference>
<dbReference type="Proteomes" id="UP000190774">
    <property type="component" value="Unassembled WGS sequence"/>
</dbReference>
<comment type="catalytic activity">
    <reaction evidence="1 6">
        <text>ATP-dependent breakage, passage and rejoining of double-stranded DNA.</text>
        <dbReference type="EC" id="5.6.2.2"/>
    </reaction>
</comment>
<dbReference type="PROSITE" id="PS52040">
    <property type="entry name" value="TOPO_IIA"/>
    <property type="match status" value="1"/>
</dbReference>
<dbReference type="NCBIfam" id="NF007209">
    <property type="entry name" value="PRK09631.1"/>
    <property type="match status" value="1"/>
</dbReference>
<dbReference type="InterPro" id="IPR013757">
    <property type="entry name" value="Topo_IIA_A_a_sf"/>
</dbReference>
<dbReference type="NCBIfam" id="NF009397">
    <property type="entry name" value="PRK12758.1"/>
    <property type="match status" value="1"/>
</dbReference>
<dbReference type="AlphaFoldDB" id="A0A1T4Y9W9"/>
<dbReference type="Gene3D" id="1.10.268.10">
    <property type="entry name" value="Topoisomerase, domain 3"/>
    <property type="match status" value="1"/>
</dbReference>
<dbReference type="GO" id="GO:0003918">
    <property type="term" value="F:DNA topoisomerase type II (double strand cut, ATP-hydrolyzing) activity"/>
    <property type="evidence" value="ECO:0007669"/>
    <property type="project" value="UniProtKB-EC"/>
</dbReference>
<keyword evidence="5 6" id="KW-0413">Isomerase</keyword>
<dbReference type="GO" id="GO:0009330">
    <property type="term" value="C:DNA topoisomerase type II (double strand cut, ATP-hydrolyzing) complex"/>
    <property type="evidence" value="ECO:0007669"/>
    <property type="project" value="TreeGrafter"/>
</dbReference>
<dbReference type="InterPro" id="IPR013760">
    <property type="entry name" value="Topo_IIA-like_dom_sf"/>
</dbReference>
<keyword evidence="9" id="KW-1185">Reference proteome</keyword>
<evidence type="ECO:0000256" key="3">
    <source>
        <dbReference type="ARBA" id="ARBA00023029"/>
    </source>
</evidence>
<dbReference type="SUPFAM" id="SSF56719">
    <property type="entry name" value="Type II DNA topoisomerase"/>
    <property type="match status" value="1"/>
</dbReference>
<protein>
    <submittedName>
        <fullName evidence="8">Topoisomerase-4 subunit A</fullName>
    </submittedName>
</protein>
<dbReference type="GO" id="GO:0005737">
    <property type="term" value="C:cytoplasm"/>
    <property type="evidence" value="ECO:0007669"/>
    <property type="project" value="TreeGrafter"/>
</dbReference>
<keyword evidence="4 6" id="KW-0238">DNA-binding</keyword>
<evidence type="ECO:0000259" key="7">
    <source>
        <dbReference type="PROSITE" id="PS52040"/>
    </source>
</evidence>